<accession>A0ABT4MYX4</accession>
<protein>
    <recommendedName>
        <fullName evidence="4">Tissue inhibitor of metalloproteinase</fullName>
    </recommendedName>
</protein>
<evidence type="ECO:0008006" key="4">
    <source>
        <dbReference type="Google" id="ProtNLM"/>
    </source>
</evidence>
<dbReference type="Gene3D" id="2.40.50.120">
    <property type="match status" value="1"/>
</dbReference>
<reference evidence="2" key="1">
    <citation type="submission" date="2022-12" db="EMBL/GenBank/DDBJ databases">
        <authorList>
            <person name="Krivoruchko A.V."/>
            <person name="Elkin A."/>
        </authorList>
    </citation>
    <scope>NUCLEOTIDE SEQUENCE</scope>
    <source>
        <strain evidence="2">IEGM 1388</strain>
    </source>
</reference>
<keyword evidence="1" id="KW-1133">Transmembrane helix</keyword>
<keyword evidence="1" id="KW-0472">Membrane</keyword>
<keyword evidence="3" id="KW-1185">Reference proteome</keyword>
<keyword evidence="1" id="KW-0812">Transmembrane</keyword>
<evidence type="ECO:0000313" key="3">
    <source>
        <dbReference type="Proteomes" id="UP001067235"/>
    </source>
</evidence>
<dbReference type="EMBL" id="JAPWIE010000006">
    <property type="protein sequence ID" value="MCZ4552192.1"/>
    <property type="molecule type" value="Genomic_DNA"/>
</dbReference>
<dbReference type="SUPFAM" id="SSF50242">
    <property type="entry name" value="TIMP-like"/>
    <property type="match status" value="1"/>
</dbReference>
<dbReference type="Proteomes" id="UP001067235">
    <property type="component" value="Unassembled WGS sequence"/>
</dbReference>
<evidence type="ECO:0000256" key="1">
    <source>
        <dbReference type="SAM" id="Phobius"/>
    </source>
</evidence>
<sequence>MTGGSTTFRSRSLWSRGRLIAVTLCGLLLAMTVSVAMAGTACACSCVGFTAEEAASRAEAVFTARATDKVTAGMNDIYEFEVSEVYKGEVRDVTTVGTASEGAACGVNYVVGREYLLFVHTPDDVDAAWKSNLCLGPTGQADTRAVLERIYGPPQLPRGSAPDVGITGSTEAKDAVPVALIAVGSVIAVGAVWWATVAILRKRRAGE</sequence>
<evidence type="ECO:0000313" key="2">
    <source>
        <dbReference type="EMBL" id="MCZ4552192.1"/>
    </source>
</evidence>
<organism evidence="2 3">
    <name type="scientific">Gordonia rubripertincta</name>
    <name type="common">Rhodococcus corallinus</name>
    <dbReference type="NCBI Taxonomy" id="36822"/>
    <lineage>
        <taxon>Bacteria</taxon>
        <taxon>Bacillati</taxon>
        <taxon>Actinomycetota</taxon>
        <taxon>Actinomycetes</taxon>
        <taxon>Mycobacteriales</taxon>
        <taxon>Gordoniaceae</taxon>
        <taxon>Gordonia</taxon>
    </lineage>
</organism>
<proteinExistence type="predicted"/>
<comment type="caution">
    <text evidence="2">The sequence shown here is derived from an EMBL/GenBank/DDBJ whole genome shotgun (WGS) entry which is preliminary data.</text>
</comment>
<dbReference type="InterPro" id="IPR008993">
    <property type="entry name" value="TIMP-like_OB-fold"/>
</dbReference>
<feature type="transmembrane region" description="Helical" evidence="1">
    <location>
        <begin position="178"/>
        <end position="200"/>
    </location>
</feature>
<gene>
    <name evidence="2" type="ORF">O4213_19520</name>
</gene>
<dbReference type="RefSeq" id="WP_301572980.1">
    <property type="nucleotide sequence ID" value="NZ_JAPWIE010000006.1"/>
</dbReference>
<name>A0ABT4MYX4_GORRU</name>